<evidence type="ECO:0000256" key="1">
    <source>
        <dbReference type="ARBA" id="ARBA00004141"/>
    </source>
</evidence>
<protein>
    <submittedName>
        <fullName evidence="7">AI-2E family transporter</fullName>
    </submittedName>
</protein>
<reference evidence="7" key="1">
    <citation type="submission" date="2022-06" db="EMBL/GenBank/DDBJ databases">
        <title>Genome sequence of Phormidium yuhuli AB48 isolated from an industrial photobioreactor environment.</title>
        <authorList>
            <person name="Qiu Y."/>
            <person name="Noonan A.J.C."/>
            <person name="Dofher K."/>
            <person name="Koch M."/>
            <person name="Kieft B."/>
            <person name="Lin X."/>
            <person name="Ziels R.M."/>
            <person name="Hallam S.J."/>
        </authorList>
    </citation>
    <scope>NUCLEOTIDE SEQUENCE</scope>
    <source>
        <strain evidence="7">AB48</strain>
    </source>
</reference>
<name>A0ABY5AN08_9CYAN</name>
<evidence type="ECO:0000256" key="6">
    <source>
        <dbReference type="SAM" id="Phobius"/>
    </source>
</evidence>
<keyword evidence="5 6" id="KW-0472">Membrane</keyword>
<feature type="transmembrane region" description="Helical" evidence="6">
    <location>
        <begin position="301"/>
        <end position="325"/>
    </location>
</feature>
<gene>
    <name evidence="7" type="ORF">NEA10_17460</name>
</gene>
<sequence length="385" mass="43190">MKLGDWIAVICFVIALVIIWEFREALLLVMGAVVLSIALNSLVRLLQTWGDRLNMRLSRGMAVFLAIVLVGLFGTLFFALVAPPFINQFQQLIELAPIGFQRFLNWLDKIRISPPVWLNLEQLQLPNFSELAQQVGPLAQNVIENFFTFFSNSLAVLVKLLFVLVLTVMFLVDPTSYRKLLIRLFPSFYRRRADSILSLCEEVLLGWMGGIVINSLFVAILSAIGLGVLQVRFVFAHALLAGVFNFVPNIGPMLSVIFPISVALLDSPLKALGVLILYLVIQNVESYWFSPMVMRKQISLLPAVTLTAQIFFATFLGLLGLILALPLAVVTKTWLEEAFFKDFLDRWGGNPRRQISQQMVTLEEAQLSPGHGEMVTEGMSDPWES</sequence>
<comment type="subcellular location">
    <subcellularLocation>
        <location evidence="1">Membrane</location>
        <topology evidence="1">Multi-pass membrane protein</topology>
    </subcellularLocation>
</comment>
<evidence type="ECO:0000256" key="5">
    <source>
        <dbReference type="ARBA" id="ARBA00023136"/>
    </source>
</evidence>
<evidence type="ECO:0000313" key="8">
    <source>
        <dbReference type="Proteomes" id="UP001056708"/>
    </source>
</evidence>
<evidence type="ECO:0000256" key="2">
    <source>
        <dbReference type="ARBA" id="ARBA00009773"/>
    </source>
</evidence>
<dbReference type="PANTHER" id="PTHR21716">
    <property type="entry name" value="TRANSMEMBRANE PROTEIN"/>
    <property type="match status" value="1"/>
</dbReference>
<proteinExistence type="inferred from homology"/>
<organism evidence="7 8">
    <name type="scientific">Phormidium yuhuli AB48</name>
    <dbReference type="NCBI Taxonomy" id="2940671"/>
    <lineage>
        <taxon>Bacteria</taxon>
        <taxon>Bacillati</taxon>
        <taxon>Cyanobacteriota</taxon>
        <taxon>Cyanophyceae</taxon>
        <taxon>Oscillatoriophycideae</taxon>
        <taxon>Oscillatoriales</taxon>
        <taxon>Oscillatoriaceae</taxon>
        <taxon>Phormidium</taxon>
        <taxon>Phormidium yuhuli</taxon>
    </lineage>
</organism>
<keyword evidence="4 6" id="KW-1133">Transmembrane helix</keyword>
<dbReference type="InterPro" id="IPR002549">
    <property type="entry name" value="AI-2E-like"/>
</dbReference>
<dbReference type="EMBL" id="CP098611">
    <property type="protein sequence ID" value="USR90597.1"/>
    <property type="molecule type" value="Genomic_DNA"/>
</dbReference>
<evidence type="ECO:0000313" key="7">
    <source>
        <dbReference type="EMBL" id="USR90597.1"/>
    </source>
</evidence>
<accession>A0ABY5AN08</accession>
<dbReference type="PANTHER" id="PTHR21716:SF62">
    <property type="entry name" value="TRANSPORT PROTEIN YDBI-RELATED"/>
    <property type="match status" value="1"/>
</dbReference>
<feature type="transmembrane region" description="Helical" evidence="6">
    <location>
        <begin position="154"/>
        <end position="172"/>
    </location>
</feature>
<feature type="transmembrane region" description="Helical" evidence="6">
    <location>
        <begin position="6"/>
        <end position="39"/>
    </location>
</feature>
<dbReference type="Proteomes" id="UP001056708">
    <property type="component" value="Chromosome"/>
</dbReference>
<evidence type="ECO:0000256" key="4">
    <source>
        <dbReference type="ARBA" id="ARBA00022989"/>
    </source>
</evidence>
<dbReference type="Pfam" id="PF01594">
    <property type="entry name" value="AI-2E_transport"/>
    <property type="match status" value="1"/>
</dbReference>
<keyword evidence="3 6" id="KW-0812">Transmembrane</keyword>
<comment type="similarity">
    <text evidence="2">Belongs to the autoinducer-2 exporter (AI-2E) (TC 2.A.86) family.</text>
</comment>
<feature type="transmembrane region" description="Helical" evidence="6">
    <location>
        <begin position="219"/>
        <end position="244"/>
    </location>
</feature>
<dbReference type="RefSeq" id="WP_252662623.1">
    <property type="nucleotide sequence ID" value="NZ_CP098611.1"/>
</dbReference>
<keyword evidence="8" id="KW-1185">Reference proteome</keyword>
<evidence type="ECO:0000256" key="3">
    <source>
        <dbReference type="ARBA" id="ARBA00022692"/>
    </source>
</evidence>
<feature type="transmembrane region" description="Helical" evidence="6">
    <location>
        <begin position="60"/>
        <end position="82"/>
    </location>
</feature>